<dbReference type="PANTHER" id="PTHR31666">
    <property type="entry name" value="PROTEIN CXORF40A-RELATED"/>
    <property type="match status" value="1"/>
</dbReference>
<sequence>MVTCRGQQSRACICLQKKKPAPDRKRRQRITELLSNVTLSRIFCVTWTRSGPVRVSRAHMSVQLCCLSFRQPYAGLVLDGVKTLESRWRPVLAPLENRTLAVHIAQRYWEGEEWRAVLSGPLGMDRAQIEALLQSGERFGRGVVAGLVDVGGTWLCPASMQGEELRHLEQSAILIGLQEKHLTHLSNPRWLKEPLSARGGRDLWTVEIPAELLP</sequence>
<protein>
    <recommendedName>
        <fullName evidence="3">ASCH domain-containing protein</fullName>
    </recommendedName>
</protein>
<accession>A0A4U5TVN4</accession>
<dbReference type="Proteomes" id="UP000298787">
    <property type="component" value="Unassembled WGS sequence"/>
</dbReference>
<dbReference type="OrthoDB" id="2865258at2759"/>
<organism evidence="1 2">
    <name type="scientific">Collichthys lucidus</name>
    <name type="common">Big head croaker</name>
    <name type="synonym">Sciaena lucida</name>
    <dbReference type="NCBI Taxonomy" id="240159"/>
    <lineage>
        <taxon>Eukaryota</taxon>
        <taxon>Metazoa</taxon>
        <taxon>Chordata</taxon>
        <taxon>Craniata</taxon>
        <taxon>Vertebrata</taxon>
        <taxon>Euteleostomi</taxon>
        <taxon>Actinopterygii</taxon>
        <taxon>Neopterygii</taxon>
        <taxon>Teleostei</taxon>
        <taxon>Neoteleostei</taxon>
        <taxon>Acanthomorphata</taxon>
        <taxon>Eupercaria</taxon>
        <taxon>Sciaenidae</taxon>
        <taxon>Collichthys</taxon>
    </lineage>
</organism>
<dbReference type="InterPro" id="IPR033615">
    <property type="entry name" value="EOLA1/EOLA2"/>
</dbReference>
<evidence type="ECO:0000313" key="1">
    <source>
        <dbReference type="EMBL" id="TKS65674.1"/>
    </source>
</evidence>
<evidence type="ECO:0008006" key="3">
    <source>
        <dbReference type="Google" id="ProtNLM"/>
    </source>
</evidence>
<proteinExistence type="predicted"/>
<dbReference type="PANTHER" id="PTHR31666:SF0">
    <property type="entry name" value="PROTEIN EOLA1-RELATED"/>
    <property type="match status" value="1"/>
</dbReference>
<name>A0A4U5TVN4_COLLU</name>
<evidence type="ECO:0000313" key="2">
    <source>
        <dbReference type="Proteomes" id="UP000298787"/>
    </source>
</evidence>
<dbReference type="AlphaFoldDB" id="A0A4U5TVN4"/>
<keyword evidence="2" id="KW-1185">Reference proteome</keyword>
<gene>
    <name evidence="1" type="ORF">D9C73_028549</name>
</gene>
<dbReference type="InterPro" id="IPR015947">
    <property type="entry name" value="PUA-like_sf"/>
</dbReference>
<dbReference type="EMBL" id="ML240965">
    <property type="protein sequence ID" value="TKS65674.1"/>
    <property type="molecule type" value="Genomic_DNA"/>
</dbReference>
<reference evidence="1 2" key="1">
    <citation type="submission" date="2019-01" db="EMBL/GenBank/DDBJ databases">
        <title>Genome Assembly of Collichthys lucidus.</title>
        <authorList>
            <person name="Cai M."/>
            <person name="Xiao S."/>
        </authorList>
    </citation>
    <scope>NUCLEOTIDE SEQUENCE [LARGE SCALE GENOMIC DNA]</scope>
    <source>
        <strain evidence="1">JT15FE1705JMU</strain>
        <tissue evidence="1">Muscle</tissue>
    </source>
</reference>
<dbReference type="SUPFAM" id="SSF88697">
    <property type="entry name" value="PUA domain-like"/>
    <property type="match status" value="1"/>
</dbReference>